<reference evidence="5 6" key="2">
    <citation type="submission" date="2009-02" db="EMBL/GenBank/DDBJ databases">
        <title>Draft genome sequence of Blautia hydrogenotrophica DSM 10507 (Ruminococcus hydrogenotrophicus DSM 10507).</title>
        <authorList>
            <person name="Sudarsanam P."/>
            <person name="Ley R."/>
            <person name="Guruge J."/>
            <person name="Turnbaugh P.J."/>
            <person name="Mahowald M."/>
            <person name="Liep D."/>
            <person name="Gordon J."/>
        </authorList>
    </citation>
    <scope>NUCLEOTIDE SEQUENCE [LARGE SCALE GENOMIC DNA]</scope>
    <source>
        <strain evidence="6">DSM 10507 / JCM 14656 / S5a33</strain>
    </source>
</reference>
<dbReference type="GO" id="GO:0051536">
    <property type="term" value="F:iron-sulfur cluster binding"/>
    <property type="evidence" value="ECO:0007669"/>
    <property type="project" value="UniProtKB-KW"/>
</dbReference>
<feature type="domain" description="4Fe-4S ferredoxin-type" evidence="4">
    <location>
        <begin position="40"/>
        <end position="70"/>
    </location>
</feature>
<dbReference type="HOGENOM" id="CLU_139698_5_3_9"/>
<keyword evidence="2" id="KW-0408">Iron</keyword>
<evidence type="ECO:0000259" key="4">
    <source>
        <dbReference type="PROSITE" id="PS51379"/>
    </source>
</evidence>
<evidence type="ECO:0000256" key="1">
    <source>
        <dbReference type="ARBA" id="ARBA00022723"/>
    </source>
</evidence>
<gene>
    <name evidence="5" type="ORF">RUMHYD_00552</name>
</gene>
<keyword evidence="6" id="KW-1185">Reference proteome</keyword>
<dbReference type="Gene3D" id="3.30.70.20">
    <property type="match status" value="1"/>
</dbReference>
<proteinExistence type="predicted"/>
<reference evidence="5 6" key="1">
    <citation type="submission" date="2009-01" db="EMBL/GenBank/DDBJ databases">
        <authorList>
            <person name="Fulton L."/>
            <person name="Clifton S."/>
            <person name="Fulton B."/>
            <person name="Xu J."/>
            <person name="Minx P."/>
            <person name="Pepin K.H."/>
            <person name="Johnson M."/>
            <person name="Bhonagiri V."/>
            <person name="Nash W.E."/>
            <person name="Mardis E.R."/>
            <person name="Wilson R.K."/>
        </authorList>
    </citation>
    <scope>NUCLEOTIDE SEQUENCE [LARGE SCALE GENOMIC DNA]</scope>
    <source>
        <strain evidence="6">DSM 10507 / JCM 14656 / S5a33</strain>
    </source>
</reference>
<evidence type="ECO:0000256" key="3">
    <source>
        <dbReference type="ARBA" id="ARBA00023014"/>
    </source>
</evidence>
<dbReference type="GO" id="GO:0046872">
    <property type="term" value="F:metal ion binding"/>
    <property type="evidence" value="ECO:0007669"/>
    <property type="project" value="UniProtKB-KW"/>
</dbReference>
<organism evidence="5 6">
    <name type="scientific">Blautia hydrogenotrophica (strain DSM 10507 / JCM 14656 / S5a33)</name>
    <name type="common">Ruminococcus hydrogenotrophicus</name>
    <dbReference type="NCBI Taxonomy" id="476272"/>
    <lineage>
        <taxon>Bacteria</taxon>
        <taxon>Bacillati</taxon>
        <taxon>Bacillota</taxon>
        <taxon>Clostridia</taxon>
        <taxon>Lachnospirales</taxon>
        <taxon>Lachnospiraceae</taxon>
        <taxon>Blautia</taxon>
    </lineage>
</organism>
<feature type="domain" description="4Fe-4S ferredoxin-type" evidence="4">
    <location>
        <begin position="3"/>
        <end position="32"/>
    </location>
</feature>
<dbReference type="EMBL" id="ACBZ01000019">
    <property type="protein sequence ID" value="EEG50509.1"/>
    <property type="molecule type" value="Genomic_DNA"/>
</dbReference>
<dbReference type="PANTHER" id="PTHR43122:SF2">
    <property type="entry name" value="FERREDOXIN SUBUNIT OF PYRUVATE:FLAVODOXIN OXIDOREDUCTASE"/>
    <property type="match status" value="1"/>
</dbReference>
<keyword evidence="3" id="KW-0411">Iron-sulfur</keyword>
<protein>
    <recommendedName>
        <fullName evidence="4">4Fe-4S ferredoxin-type domain-containing protein</fullName>
    </recommendedName>
</protein>
<dbReference type="PANTHER" id="PTHR43122">
    <property type="entry name" value="FERREDOXIN SUBUNIT OF PYRUVATE:FLAVODOXIN OXIDOREDUCTASE-RELATED"/>
    <property type="match status" value="1"/>
</dbReference>
<dbReference type="Pfam" id="PF12838">
    <property type="entry name" value="Fer4_7"/>
    <property type="match status" value="1"/>
</dbReference>
<dbReference type="SUPFAM" id="SSF54862">
    <property type="entry name" value="4Fe-4S ferredoxins"/>
    <property type="match status" value="1"/>
</dbReference>
<dbReference type="PROSITE" id="PS00198">
    <property type="entry name" value="4FE4S_FER_1"/>
    <property type="match status" value="1"/>
</dbReference>
<sequence length="70" mass="7484">MAAVWMIDRERCKGCGLCTVACPKKLLELGHQEPNGKGYYPVEMTDMTACVACASCAKICPDSAISVGKE</sequence>
<evidence type="ECO:0000256" key="2">
    <source>
        <dbReference type="ARBA" id="ARBA00023004"/>
    </source>
</evidence>
<comment type="caution">
    <text evidence="5">The sequence shown here is derived from an EMBL/GenBank/DDBJ whole genome shotgun (WGS) entry which is preliminary data.</text>
</comment>
<dbReference type="Proteomes" id="UP000003100">
    <property type="component" value="Unassembled WGS sequence"/>
</dbReference>
<name>C0CI88_BLAHS</name>
<dbReference type="InterPro" id="IPR017900">
    <property type="entry name" value="4Fe4S_Fe_S_CS"/>
</dbReference>
<dbReference type="PATRIC" id="fig|476272.21.peg.3557"/>
<keyword evidence="1" id="KW-0479">Metal-binding</keyword>
<dbReference type="AlphaFoldDB" id="C0CI88"/>
<evidence type="ECO:0000313" key="6">
    <source>
        <dbReference type="Proteomes" id="UP000003100"/>
    </source>
</evidence>
<dbReference type="RefSeq" id="WP_005945842.1">
    <property type="nucleotide sequence ID" value="NZ_CP136423.1"/>
</dbReference>
<dbReference type="InterPro" id="IPR017896">
    <property type="entry name" value="4Fe4S_Fe-S-bd"/>
</dbReference>
<dbReference type="GeneID" id="86821793"/>
<dbReference type="PROSITE" id="PS51379">
    <property type="entry name" value="4FE4S_FER_2"/>
    <property type="match status" value="2"/>
</dbReference>
<dbReference type="eggNOG" id="COG1146">
    <property type="taxonomic scope" value="Bacteria"/>
</dbReference>
<accession>C0CI88</accession>
<evidence type="ECO:0000313" key="5">
    <source>
        <dbReference type="EMBL" id="EEG50509.1"/>
    </source>
</evidence>